<organism evidence="1">
    <name type="scientific">Hanusia phi</name>
    <dbReference type="NCBI Taxonomy" id="3032"/>
    <lineage>
        <taxon>Eukaryota</taxon>
        <taxon>Cryptophyceae</taxon>
        <taxon>Pyrenomonadales</taxon>
        <taxon>Geminigeraceae</taxon>
        <taxon>Hanusia</taxon>
    </lineage>
</organism>
<reference evidence="1" key="1">
    <citation type="submission" date="2021-01" db="EMBL/GenBank/DDBJ databases">
        <authorList>
            <person name="Corre E."/>
            <person name="Pelletier E."/>
            <person name="Niang G."/>
            <person name="Scheremetjew M."/>
            <person name="Finn R."/>
            <person name="Kale V."/>
            <person name="Holt S."/>
            <person name="Cochrane G."/>
            <person name="Meng A."/>
            <person name="Brown T."/>
            <person name="Cohen L."/>
        </authorList>
    </citation>
    <scope>NUCLEOTIDE SEQUENCE</scope>
    <source>
        <strain evidence="1">CCMP325</strain>
    </source>
</reference>
<proteinExistence type="predicted"/>
<accession>A0A7S0HX43</accession>
<gene>
    <name evidence="1" type="ORF">HPHI1048_LOCUS21592</name>
</gene>
<protein>
    <submittedName>
        <fullName evidence="1">Uncharacterized protein</fullName>
    </submittedName>
</protein>
<dbReference type="AlphaFoldDB" id="A0A7S0HX43"/>
<evidence type="ECO:0000313" key="1">
    <source>
        <dbReference type="EMBL" id="CAD8504532.1"/>
    </source>
</evidence>
<dbReference type="EMBL" id="HBEO01031851">
    <property type="protein sequence ID" value="CAD8504532.1"/>
    <property type="molecule type" value="Transcribed_RNA"/>
</dbReference>
<sequence length="165" mass="18355">MHVMVVVTSLETRRQHAFLVSCPRICIGRVSLLELPMIGLDSIGNVNGVFAEMLRDLGLDLQLEDLVDLTHLSNDESLGIYTSPDSRDEFVRILLHSTIVPEADITRIYEQCGKSQDTTCKLHLLPLNELWRSTFDCKALSALCLYLNLVAVKVLPAIGSFVTPC</sequence>
<name>A0A7S0HX43_9CRYP</name>